<feature type="compositionally biased region" description="Basic and acidic residues" evidence="5">
    <location>
        <begin position="202"/>
        <end position="211"/>
    </location>
</feature>
<evidence type="ECO:0000256" key="5">
    <source>
        <dbReference type="SAM" id="MobiDB-lite"/>
    </source>
</evidence>
<evidence type="ECO:0000313" key="8">
    <source>
        <dbReference type="Proteomes" id="UP001140091"/>
    </source>
</evidence>
<dbReference type="GO" id="GO:0030011">
    <property type="term" value="P:maintenance of cell polarity"/>
    <property type="evidence" value="ECO:0007669"/>
    <property type="project" value="TreeGrafter"/>
</dbReference>
<dbReference type="PANTHER" id="PTHR10972">
    <property type="entry name" value="OXYSTEROL-BINDING PROTEIN-RELATED"/>
    <property type="match status" value="1"/>
</dbReference>
<dbReference type="GO" id="GO:0006887">
    <property type="term" value="P:exocytosis"/>
    <property type="evidence" value="ECO:0007669"/>
    <property type="project" value="TreeGrafter"/>
</dbReference>
<dbReference type="SMART" id="SM00233">
    <property type="entry name" value="PH"/>
    <property type="match status" value="1"/>
</dbReference>
<dbReference type="PROSITE" id="PS50003">
    <property type="entry name" value="PH_DOMAIN"/>
    <property type="match status" value="1"/>
</dbReference>
<dbReference type="InterPro" id="IPR001849">
    <property type="entry name" value="PH_domain"/>
</dbReference>
<accession>A0A9W8MH78</accession>
<dbReference type="Gene3D" id="2.30.29.30">
    <property type="entry name" value="Pleckstrin-homology domain (PH domain)/Phosphotyrosine-binding domain (PTB)"/>
    <property type="match status" value="1"/>
</dbReference>
<sequence length="737" mass="82503">MKAAKPAPFSTTSALTASFSSAITPILPDNRPQPVCEGWLLKKRRKKMQGFARRYFVLHHTGILEYAFEPGQPVRDHVSLYHAAVSTSPGRKDIHVDSNTATFHIKCLSVQDFDMWMAAFRKFISSGIEAKRSASIRIAARQGSVPLNRTNDIVDEMATTIASLDASFAELAQTLRAPPSLRDSSVSSRKSEKDRHREMFHLFKKQPRDEDAPSDPSPNGALCQSIENSINLLKSQHANLSKVLQASPLSEPNSAVSRVSMPNTVVEEGELPPLKSASPRMAYSPYKHAHRASYATSVSDSTHEWFDAEDGPEEFFVEINDHPTASGILDRQPSQATTLDASSTLGSADDSSSIDTDFGENQVAEVPPVDHGQRVYRTQLPVPCTEDEGSLFAILKKNVGKDLSTITFPVTFNEPLSLLQRAAEEVEYWELLNQAADTNDPVTRICYVAAFAVSGYAHTRHRSGRKGFNPMLAETFEDVRMKFIAEKVLHNPVEIAYHAEGNNWELTGLSAGRTKFWGKSLEIIPLGTSRLRIGNDLYVWTKPSSFMRNLMVGTKYFEHCGKMTIENVATGLRCTMDFKQNGYWGPTNVVSGIVHGTDGETLTKLEGKWDDAMAQTLDGDHLHVLWRCSPFPKNTHDYYGFTSFGITLNEITDDIAQRLPPTDSRLRSDVRALENGDLDTAEAEKARIEEMQRDRRRNGQERPPRWFKKVEDEWEYAGGYWESRSQGWKADPVQPLW</sequence>
<dbReference type="GO" id="GO:0006897">
    <property type="term" value="P:endocytosis"/>
    <property type="evidence" value="ECO:0007669"/>
    <property type="project" value="TreeGrafter"/>
</dbReference>
<dbReference type="GO" id="GO:0005886">
    <property type="term" value="C:plasma membrane"/>
    <property type="evidence" value="ECO:0007669"/>
    <property type="project" value="TreeGrafter"/>
</dbReference>
<dbReference type="Proteomes" id="UP001140091">
    <property type="component" value="Unassembled WGS sequence"/>
</dbReference>
<dbReference type="SUPFAM" id="SSF50729">
    <property type="entry name" value="PH domain-like"/>
    <property type="match status" value="1"/>
</dbReference>
<dbReference type="AlphaFoldDB" id="A0A9W8MH78"/>
<gene>
    <name evidence="7" type="ORF">H1R20_g8334</name>
</gene>
<dbReference type="Gene3D" id="3.30.70.3490">
    <property type="match status" value="1"/>
</dbReference>
<dbReference type="CDD" id="cd13289">
    <property type="entry name" value="PH_Osh3p_yeast"/>
    <property type="match status" value="1"/>
</dbReference>
<dbReference type="GO" id="GO:0097038">
    <property type="term" value="C:perinuclear endoplasmic reticulum"/>
    <property type="evidence" value="ECO:0007669"/>
    <property type="project" value="TreeGrafter"/>
</dbReference>
<keyword evidence="3" id="KW-0445">Lipid transport</keyword>
<evidence type="ECO:0000256" key="1">
    <source>
        <dbReference type="ARBA" id="ARBA00008842"/>
    </source>
</evidence>
<feature type="non-terminal residue" evidence="7">
    <location>
        <position position="1"/>
    </location>
</feature>
<feature type="compositionally biased region" description="Basic and acidic residues" evidence="5">
    <location>
        <begin position="664"/>
        <end position="674"/>
    </location>
</feature>
<protein>
    <recommendedName>
        <fullName evidence="6">PH domain-containing protein</fullName>
    </recommendedName>
</protein>
<dbReference type="InterPro" id="IPR011993">
    <property type="entry name" value="PH-like_dom_sf"/>
</dbReference>
<dbReference type="InterPro" id="IPR000648">
    <property type="entry name" value="Oxysterol-bd"/>
</dbReference>
<dbReference type="GO" id="GO:0035621">
    <property type="term" value="P:ER to Golgi ceramide transport"/>
    <property type="evidence" value="ECO:0007669"/>
    <property type="project" value="TreeGrafter"/>
</dbReference>
<dbReference type="GO" id="GO:0032541">
    <property type="term" value="C:cortical endoplasmic reticulum"/>
    <property type="evidence" value="ECO:0007669"/>
    <property type="project" value="TreeGrafter"/>
</dbReference>
<dbReference type="PANTHER" id="PTHR10972:SF203">
    <property type="entry name" value="OXYSTEROL-BINDING PROTEIN HOMOLOG 3"/>
    <property type="match status" value="1"/>
</dbReference>
<dbReference type="Gene3D" id="2.40.160.120">
    <property type="match status" value="1"/>
</dbReference>
<evidence type="ECO:0000256" key="2">
    <source>
        <dbReference type="ARBA" id="ARBA00022448"/>
    </source>
</evidence>
<dbReference type="GO" id="GO:0032934">
    <property type="term" value="F:sterol binding"/>
    <property type="evidence" value="ECO:0007669"/>
    <property type="project" value="TreeGrafter"/>
</dbReference>
<dbReference type="InterPro" id="IPR041680">
    <property type="entry name" value="PH_8"/>
</dbReference>
<keyword evidence="4" id="KW-0446">Lipid-binding</keyword>
<comment type="caution">
    <text evidence="7">The sequence shown here is derived from an EMBL/GenBank/DDBJ whole genome shotgun (WGS) entry which is preliminary data.</text>
</comment>
<dbReference type="EMBL" id="JANBPK010000919">
    <property type="protein sequence ID" value="KAJ2928928.1"/>
    <property type="molecule type" value="Genomic_DNA"/>
</dbReference>
<dbReference type="Pfam" id="PF15409">
    <property type="entry name" value="PH_8"/>
    <property type="match status" value="1"/>
</dbReference>
<proteinExistence type="inferred from homology"/>
<dbReference type="SUPFAM" id="SSF144000">
    <property type="entry name" value="Oxysterol-binding protein-like"/>
    <property type="match status" value="1"/>
</dbReference>
<reference evidence="7" key="1">
    <citation type="submission" date="2022-06" db="EMBL/GenBank/DDBJ databases">
        <title>Genome Sequence of Candolleomyces eurysporus.</title>
        <authorList>
            <person name="Buettner E."/>
        </authorList>
    </citation>
    <scope>NUCLEOTIDE SEQUENCE</scope>
    <source>
        <strain evidence="7">VTCC 930004</strain>
    </source>
</reference>
<feature type="compositionally biased region" description="Low complexity" evidence="5">
    <location>
        <begin position="339"/>
        <end position="353"/>
    </location>
</feature>
<dbReference type="GO" id="GO:0005829">
    <property type="term" value="C:cytosol"/>
    <property type="evidence" value="ECO:0007669"/>
    <property type="project" value="TreeGrafter"/>
</dbReference>
<feature type="region of interest" description="Disordered" evidence="5">
    <location>
        <begin position="660"/>
        <end position="683"/>
    </location>
</feature>
<comment type="similarity">
    <text evidence="1">Belongs to the OSBP family.</text>
</comment>
<evidence type="ECO:0000259" key="6">
    <source>
        <dbReference type="PROSITE" id="PS50003"/>
    </source>
</evidence>
<feature type="region of interest" description="Disordered" evidence="5">
    <location>
        <begin position="202"/>
        <end position="223"/>
    </location>
</feature>
<dbReference type="InterPro" id="IPR037239">
    <property type="entry name" value="OSBP_sf"/>
</dbReference>
<evidence type="ECO:0000256" key="3">
    <source>
        <dbReference type="ARBA" id="ARBA00023055"/>
    </source>
</evidence>
<organism evidence="7 8">
    <name type="scientific">Candolleomyces eurysporus</name>
    <dbReference type="NCBI Taxonomy" id="2828524"/>
    <lineage>
        <taxon>Eukaryota</taxon>
        <taxon>Fungi</taxon>
        <taxon>Dikarya</taxon>
        <taxon>Basidiomycota</taxon>
        <taxon>Agaricomycotina</taxon>
        <taxon>Agaricomycetes</taxon>
        <taxon>Agaricomycetidae</taxon>
        <taxon>Agaricales</taxon>
        <taxon>Agaricineae</taxon>
        <taxon>Psathyrellaceae</taxon>
        <taxon>Candolleomyces</taxon>
    </lineage>
</organism>
<dbReference type="OrthoDB" id="1854502at2759"/>
<name>A0A9W8MH78_9AGAR</name>
<dbReference type="Pfam" id="PF01237">
    <property type="entry name" value="Oxysterol_BP"/>
    <property type="match status" value="1"/>
</dbReference>
<dbReference type="GO" id="GO:0120009">
    <property type="term" value="P:intermembrane lipid transfer"/>
    <property type="evidence" value="ECO:0007669"/>
    <property type="project" value="UniProtKB-ARBA"/>
</dbReference>
<keyword evidence="2" id="KW-0813">Transport</keyword>
<feature type="region of interest" description="Disordered" evidence="5">
    <location>
        <begin position="326"/>
        <end position="354"/>
    </location>
</feature>
<evidence type="ECO:0000256" key="4">
    <source>
        <dbReference type="ARBA" id="ARBA00023121"/>
    </source>
</evidence>
<evidence type="ECO:0000313" key="7">
    <source>
        <dbReference type="EMBL" id="KAJ2928928.1"/>
    </source>
</evidence>
<dbReference type="GO" id="GO:0034727">
    <property type="term" value="P:piecemeal microautophagy of the nucleus"/>
    <property type="evidence" value="ECO:0007669"/>
    <property type="project" value="TreeGrafter"/>
</dbReference>
<keyword evidence="8" id="KW-1185">Reference proteome</keyword>
<feature type="domain" description="PH" evidence="6">
    <location>
        <begin position="33"/>
        <end position="125"/>
    </location>
</feature>
<dbReference type="FunFam" id="2.40.160.120:FF:000001">
    <property type="entry name" value="Oxysterol-binding protein"/>
    <property type="match status" value="1"/>
</dbReference>